<evidence type="ECO:0000313" key="4">
    <source>
        <dbReference type="EMBL" id="UZK58003.1"/>
    </source>
</evidence>
<dbReference type="Pfam" id="PF00550">
    <property type="entry name" value="PP-binding"/>
    <property type="match status" value="1"/>
</dbReference>
<dbReference type="InterPro" id="IPR006162">
    <property type="entry name" value="Ppantetheine_attach_site"/>
</dbReference>
<evidence type="ECO:0000256" key="2">
    <source>
        <dbReference type="ARBA" id="ARBA00022553"/>
    </source>
</evidence>
<evidence type="ECO:0000259" key="3">
    <source>
        <dbReference type="PROSITE" id="PS50075"/>
    </source>
</evidence>
<feature type="domain" description="Carrier" evidence="3">
    <location>
        <begin position="3"/>
        <end position="81"/>
    </location>
</feature>
<evidence type="ECO:0000256" key="1">
    <source>
        <dbReference type="ARBA" id="ARBA00022450"/>
    </source>
</evidence>
<keyword evidence="5" id="KW-1185">Reference proteome</keyword>
<dbReference type="RefSeq" id="WP_265546518.1">
    <property type="nucleotide sequence ID" value="NZ_CP098740.1"/>
</dbReference>
<sequence>MTTTQDDLAQRVRDEVLDAARQVFAGEVDDALDPVAAGFDSLAATEMAVALEERLGVECTLADVFDMPSLGELADLLAERVDRAGGR</sequence>
<dbReference type="PROSITE" id="PS00012">
    <property type="entry name" value="PHOSPHOPANTETHEINE"/>
    <property type="match status" value="1"/>
</dbReference>
<protein>
    <submittedName>
        <fullName evidence="4">Acyl carrier protein</fullName>
    </submittedName>
</protein>
<dbReference type="InterPro" id="IPR020806">
    <property type="entry name" value="PKS_PP-bd"/>
</dbReference>
<organism evidence="4 5">
    <name type="scientific">Streptomyces drozdowiczii</name>
    <dbReference type="NCBI Taxonomy" id="202862"/>
    <lineage>
        <taxon>Bacteria</taxon>
        <taxon>Bacillati</taxon>
        <taxon>Actinomycetota</taxon>
        <taxon>Actinomycetes</taxon>
        <taxon>Kitasatosporales</taxon>
        <taxon>Streptomycetaceae</taxon>
        <taxon>Streptomyces</taxon>
    </lineage>
</organism>
<name>A0ABY6Q0P8_9ACTN</name>
<dbReference type="PROSITE" id="PS50075">
    <property type="entry name" value="CARRIER"/>
    <property type="match status" value="1"/>
</dbReference>
<gene>
    <name evidence="4" type="ORF">NEH16_31440</name>
</gene>
<accession>A0ABY6Q0P8</accession>
<keyword evidence="2" id="KW-0597">Phosphoprotein</keyword>
<dbReference type="InterPro" id="IPR009081">
    <property type="entry name" value="PP-bd_ACP"/>
</dbReference>
<dbReference type="SMART" id="SM00823">
    <property type="entry name" value="PKS_PP"/>
    <property type="match status" value="1"/>
</dbReference>
<dbReference type="Proteomes" id="UP001164963">
    <property type="component" value="Chromosome"/>
</dbReference>
<dbReference type="Gene3D" id="1.10.1200.10">
    <property type="entry name" value="ACP-like"/>
    <property type="match status" value="1"/>
</dbReference>
<evidence type="ECO:0000313" key="5">
    <source>
        <dbReference type="Proteomes" id="UP001164963"/>
    </source>
</evidence>
<keyword evidence="1" id="KW-0596">Phosphopantetheine</keyword>
<proteinExistence type="predicted"/>
<dbReference type="SUPFAM" id="SSF47336">
    <property type="entry name" value="ACP-like"/>
    <property type="match status" value="1"/>
</dbReference>
<dbReference type="EMBL" id="CP098740">
    <property type="protein sequence ID" value="UZK58003.1"/>
    <property type="molecule type" value="Genomic_DNA"/>
</dbReference>
<reference evidence="4" key="1">
    <citation type="journal article" date="2022" name="Front. Microbiol.">
        <title>Mirubactin C rescues the lethal effect of cell wall biosynthesis mutations in Bacillus subtilis.</title>
        <authorList>
            <person name="Kepplinger B."/>
            <person name="Wen X."/>
            <person name="Tyler A.R."/>
            <person name="Kim B.Y."/>
            <person name="Brown J."/>
            <person name="Banks P."/>
            <person name="Dashti Y."/>
            <person name="Mackenzie E.S."/>
            <person name="Wills C."/>
            <person name="Kawai Y."/>
            <person name="Waldron K.J."/>
            <person name="Allenby N.E.E."/>
            <person name="Wu L.J."/>
            <person name="Hall M.J."/>
            <person name="Errington J."/>
        </authorList>
    </citation>
    <scope>NUCLEOTIDE SEQUENCE</scope>
    <source>
        <strain evidence="4">MDA8-470</strain>
    </source>
</reference>
<dbReference type="InterPro" id="IPR036736">
    <property type="entry name" value="ACP-like_sf"/>
</dbReference>